<keyword evidence="3" id="KW-0862">Zinc</keyword>
<feature type="domain" description="CENP-V/GFA" evidence="4">
    <location>
        <begin position="7"/>
        <end position="119"/>
    </location>
</feature>
<keyword evidence="2" id="KW-0479">Metal-binding</keyword>
<gene>
    <name evidence="5" type="ORF">EJ08DRAFT_647184</name>
</gene>
<dbReference type="AlphaFoldDB" id="A0A9P4NXL5"/>
<evidence type="ECO:0000256" key="1">
    <source>
        <dbReference type="ARBA" id="ARBA00005495"/>
    </source>
</evidence>
<dbReference type="InterPro" id="IPR006913">
    <property type="entry name" value="CENP-V/GFA"/>
</dbReference>
<protein>
    <submittedName>
        <fullName evidence="5">Glutathione-dependent formaldehyde-activating enzyme</fullName>
    </submittedName>
</protein>
<evidence type="ECO:0000313" key="5">
    <source>
        <dbReference type="EMBL" id="KAF2433487.1"/>
    </source>
</evidence>
<dbReference type="InterPro" id="IPR052355">
    <property type="entry name" value="CENP-V-like"/>
</dbReference>
<sequence>MAASKSYNGSCHCGSNTFSVTISPPLENPEQKVLSCNCSICTQNGYLLTFVPAANITWSKGGLANLTKYEFNKKNLQHYFCGTCGSSCAAGMGNQVGLNVRCLQNLDVEIEKLGRSEYDGRAL</sequence>
<organism evidence="5 6">
    <name type="scientific">Tothia fuscella</name>
    <dbReference type="NCBI Taxonomy" id="1048955"/>
    <lineage>
        <taxon>Eukaryota</taxon>
        <taxon>Fungi</taxon>
        <taxon>Dikarya</taxon>
        <taxon>Ascomycota</taxon>
        <taxon>Pezizomycotina</taxon>
        <taxon>Dothideomycetes</taxon>
        <taxon>Pleosporomycetidae</taxon>
        <taxon>Venturiales</taxon>
        <taxon>Cylindrosympodiaceae</taxon>
        <taxon>Tothia</taxon>
    </lineage>
</organism>
<keyword evidence="6" id="KW-1185">Reference proteome</keyword>
<dbReference type="EMBL" id="MU007020">
    <property type="protein sequence ID" value="KAF2433487.1"/>
    <property type="molecule type" value="Genomic_DNA"/>
</dbReference>
<evidence type="ECO:0000259" key="4">
    <source>
        <dbReference type="PROSITE" id="PS51891"/>
    </source>
</evidence>
<name>A0A9P4NXL5_9PEZI</name>
<accession>A0A9P4NXL5</accession>
<reference evidence="5" key="1">
    <citation type="journal article" date="2020" name="Stud. Mycol.">
        <title>101 Dothideomycetes genomes: a test case for predicting lifestyles and emergence of pathogens.</title>
        <authorList>
            <person name="Haridas S."/>
            <person name="Albert R."/>
            <person name="Binder M."/>
            <person name="Bloem J."/>
            <person name="Labutti K."/>
            <person name="Salamov A."/>
            <person name="Andreopoulos B."/>
            <person name="Baker S."/>
            <person name="Barry K."/>
            <person name="Bills G."/>
            <person name="Bluhm B."/>
            <person name="Cannon C."/>
            <person name="Castanera R."/>
            <person name="Culley D."/>
            <person name="Daum C."/>
            <person name="Ezra D."/>
            <person name="Gonzalez J."/>
            <person name="Henrissat B."/>
            <person name="Kuo A."/>
            <person name="Liang C."/>
            <person name="Lipzen A."/>
            <person name="Lutzoni F."/>
            <person name="Magnuson J."/>
            <person name="Mondo S."/>
            <person name="Nolan M."/>
            <person name="Ohm R."/>
            <person name="Pangilinan J."/>
            <person name="Park H.-J."/>
            <person name="Ramirez L."/>
            <person name="Alfaro M."/>
            <person name="Sun H."/>
            <person name="Tritt A."/>
            <person name="Yoshinaga Y."/>
            <person name="Zwiers L.-H."/>
            <person name="Turgeon B."/>
            <person name="Goodwin S."/>
            <person name="Spatafora J."/>
            <person name="Crous P."/>
            <person name="Grigoriev I."/>
        </authorList>
    </citation>
    <scope>NUCLEOTIDE SEQUENCE</scope>
    <source>
        <strain evidence="5">CBS 130266</strain>
    </source>
</reference>
<dbReference type="GO" id="GO:0016846">
    <property type="term" value="F:carbon-sulfur lyase activity"/>
    <property type="evidence" value="ECO:0007669"/>
    <property type="project" value="InterPro"/>
</dbReference>
<comment type="similarity">
    <text evidence="1">Belongs to the Gfa family.</text>
</comment>
<dbReference type="InterPro" id="IPR011057">
    <property type="entry name" value="Mss4-like_sf"/>
</dbReference>
<dbReference type="GO" id="GO:0046872">
    <property type="term" value="F:metal ion binding"/>
    <property type="evidence" value="ECO:0007669"/>
    <property type="project" value="UniProtKB-KW"/>
</dbReference>
<proteinExistence type="inferred from homology"/>
<comment type="caution">
    <text evidence="5">The sequence shown here is derived from an EMBL/GenBank/DDBJ whole genome shotgun (WGS) entry which is preliminary data.</text>
</comment>
<evidence type="ECO:0000256" key="2">
    <source>
        <dbReference type="ARBA" id="ARBA00022723"/>
    </source>
</evidence>
<dbReference type="Pfam" id="PF04828">
    <property type="entry name" value="GFA"/>
    <property type="match status" value="1"/>
</dbReference>
<dbReference type="Gene3D" id="2.170.150.70">
    <property type="match status" value="1"/>
</dbReference>
<evidence type="ECO:0000313" key="6">
    <source>
        <dbReference type="Proteomes" id="UP000800235"/>
    </source>
</evidence>
<dbReference type="PANTHER" id="PTHR28620">
    <property type="entry name" value="CENTROMERE PROTEIN V"/>
    <property type="match status" value="1"/>
</dbReference>
<dbReference type="OrthoDB" id="2993351at2759"/>
<dbReference type="PROSITE" id="PS51891">
    <property type="entry name" value="CENP_V_GFA"/>
    <property type="match status" value="1"/>
</dbReference>
<evidence type="ECO:0000256" key="3">
    <source>
        <dbReference type="ARBA" id="ARBA00022833"/>
    </source>
</evidence>
<dbReference type="SUPFAM" id="SSF51316">
    <property type="entry name" value="Mss4-like"/>
    <property type="match status" value="1"/>
</dbReference>
<dbReference type="Proteomes" id="UP000800235">
    <property type="component" value="Unassembled WGS sequence"/>
</dbReference>
<dbReference type="PANTHER" id="PTHR28620:SF1">
    <property type="entry name" value="CENP-V_GFA DOMAIN-CONTAINING PROTEIN"/>
    <property type="match status" value="1"/>
</dbReference>